<dbReference type="AlphaFoldDB" id="A0A382G5B3"/>
<evidence type="ECO:0000313" key="1">
    <source>
        <dbReference type="EMBL" id="SVB70089.1"/>
    </source>
</evidence>
<sequence>RVSVVQFYLWPQLIHSDEYNLNGNPETLFPRSIN</sequence>
<feature type="non-terminal residue" evidence="1">
    <location>
        <position position="1"/>
    </location>
</feature>
<reference evidence="1" key="1">
    <citation type="submission" date="2018-05" db="EMBL/GenBank/DDBJ databases">
        <authorList>
            <person name="Lanie J.A."/>
            <person name="Ng W.-L."/>
            <person name="Kazmierczak K.M."/>
            <person name="Andrzejewski T.M."/>
            <person name="Davidsen T.M."/>
            <person name="Wayne K.J."/>
            <person name="Tettelin H."/>
            <person name="Glass J.I."/>
            <person name="Rusch D."/>
            <person name="Podicherti R."/>
            <person name="Tsui H.-C.T."/>
            <person name="Winkler M.E."/>
        </authorList>
    </citation>
    <scope>NUCLEOTIDE SEQUENCE</scope>
</reference>
<gene>
    <name evidence="1" type="ORF">METZ01_LOCUS222943</name>
</gene>
<dbReference type="EMBL" id="UINC01053505">
    <property type="protein sequence ID" value="SVB70089.1"/>
    <property type="molecule type" value="Genomic_DNA"/>
</dbReference>
<accession>A0A382G5B3</accession>
<proteinExistence type="predicted"/>
<organism evidence="1">
    <name type="scientific">marine metagenome</name>
    <dbReference type="NCBI Taxonomy" id="408172"/>
    <lineage>
        <taxon>unclassified sequences</taxon>
        <taxon>metagenomes</taxon>
        <taxon>ecological metagenomes</taxon>
    </lineage>
</organism>
<protein>
    <submittedName>
        <fullName evidence="1">Uncharacterized protein</fullName>
    </submittedName>
</protein>
<name>A0A382G5B3_9ZZZZ</name>